<evidence type="ECO:0000256" key="1">
    <source>
        <dbReference type="ARBA" id="ARBA00023015"/>
    </source>
</evidence>
<keyword evidence="1" id="KW-0805">Transcription regulation</keyword>
<dbReference type="InterPro" id="IPR011711">
    <property type="entry name" value="GntR_C"/>
</dbReference>
<comment type="caution">
    <text evidence="5">The sequence shown here is derived from an EMBL/GenBank/DDBJ whole genome shotgun (WGS) entry which is preliminary data.</text>
</comment>
<keyword evidence="2" id="KW-0238">DNA-binding</keyword>
<dbReference type="Pfam" id="PF00392">
    <property type="entry name" value="GntR"/>
    <property type="match status" value="1"/>
</dbReference>
<dbReference type="CDD" id="cd07377">
    <property type="entry name" value="WHTH_GntR"/>
    <property type="match status" value="1"/>
</dbReference>
<feature type="domain" description="HTH gntR-type" evidence="4">
    <location>
        <begin position="10"/>
        <end position="77"/>
    </location>
</feature>
<keyword evidence="3" id="KW-0804">Transcription</keyword>
<dbReference type="AlphaFoldDB" id="A0A9X2CQF2"/>
<dbReference type="InterPro" id="IPR036390">
    <property type="entry name" value="WH_DNA-bd_sf"/>
</dbReference>
<dbReference type="SMART" id="SM00345">
    <property type="entry name" value="HTH_GNTR"/>
    <property type="match status" value="1"/>
</dbReference>
<gene>
    <name evidence="5" type="ORF">MF646_01185</name>
</gene>
<dbReference type="EMBL" id="JAKRYL010000001">
    <property type="protein sequence ID" value="MCL7745721.1"/>
    <property type="molecule type" value="Genomic_DNA"/>
</dbReference>
<dbReference type="PANTHER" id="PTHR43537:SF6">
    <property type="entry name" value="HTH-TYPE TRANSCRIPTIONAL REPRESSOR RSPR"/>
    <property type="match status" value="1"/>
</dbReference>
<dbReference type="PROSITE" id="PS50949">
    <property type="entry name" value="HTH_GNTR"/>
    <property type="match status" value="1"/>
</dbReference>
<dbReference type="Gene3D" id="1.10.10.10">
    <property type="entry name" value="Winged helix-like DNA-binding domain superfamily/Winged helix DNA-binding domain"/>
    <property type="match status" value="1"/>
</dbReference>
<dbReference type="InterPro" id="IPR000524">
    <property type="entry name" value="Tscrpt_reg_HTH_GntR"/>
</dbReference>
<evidence type="ECO:0000256" key="2">
    <source>
        <dbReference type="ARBA" id="ARBA00023125"/>
    </source>
</evidence>
<dbReference type="SUPFAM" id="SSF48008">
    <property type="entry name" value="GntR ligand-binding domain-like"/>
    <property type="match status" value="1"/>
</dbReference>
<name>A0A9X2CQF2_9BACI</name>
<keyword evidence="6" id="KW-1185">Reference proteome</keyword>
<dbReference type="Proteomes" id="UP001139150">
    <property type="component" value="Unassembled WGS sequence"/>
</dbReference>
<dbReference type="InterPro" id="IPR008920">
    <property type="entry name" value="TF_FadR/GntR_C"/>
</dbReference>
<proteinExistence type="predicted"/>
<dbReference type="Pfam" id="PF07729">
    <property type="entry name" value="FCD"/>
    <property type="match status" value="1"/>
</dbReference>
<evidence type="ECO:0000313" key="6">
    <source>
        <dbReference type="Proteomes" id="UP001139150"/>
    </source>
</evidence>
<dbReference type="PANTHER" id="PTHR43537">
    <property type="entry name" value="TRANSCRIPTIONAL REGULATOR, GNTR FAMILY"/>
    <property type="match status" value="1"/>
</dbReference>
<dbReference type="SUPFAM" id="SSF46785">
    <property type="entry name" value="Winged helix' DNA-binding domain"/>
    <property type="match status" value="1"/>
</dbReference>
<dbReference type="Gene3D" id="1.20.120.530">
    <property type="entry name" value="GntR ligand-binding domain-like"/>
    <property type="match status" value="1"/>
</dbReference>
<dbReference type="GO" id="GO:0003700">
    <property type="term" value="F:DNA-binding transcription factor activity"/>
    <property type="evidence" value="ECO:0007669"/>
    <property type="project" value="InterPro"/>
</dbReference>
<evidence type="ECO:0000256" key="3">
    <source>
        <dbReference type="ARBA" id="ARBA00023163"/>
    </source>
</evidence>
<reference evidence="5" key="1">
    <citation type="submission" date="2022-02" db="EMBL/GenBank/DDBJ databases">
        <title>Halalkalibacter sp. nov. isolated from Lonar Lake, India.</title>
        <authorList>
            <person name="Joshi A."/>
            <person name="Thite S."/>
            <person name="Lodha T."/>
        </authorList>
    </citation>
    <scope>NUCLEOTIDE SEQUENCE</scope>
    <source>
        <strain evidence="5">MEB205</strain>
    </source>
</reference>
<dbReference type="InterPro" id="IPR036388">
    <property type="entry name" value="WH-like_DNA-bd_sf"/>
</dbReference>
<evidence type="ECO:0000259" key="4">
    <source>
        <dbReference type="PROSITE" id="PS50949"/>
    </source>
</evidence>
<organism evidence="5 6">
    <name type="scientific">Halalkalibacter alkaliphilus</name>
    <dbReference type="NCBI Taxonomy" id="2917993"/>
    <lineage>
        <taxon>Bacteria</taxon>
        <taxon>Bacillati</taxon>
        <taxon>Bacillota</taxon>
        <taxon>Bacilli</taxon>
        <taxon>Bacillales</taxon>
        <taxon>Bacillaceae</taxon>
        <taxon>Halalkalibacter</taxon>
    </lineage>
</organism>
<dbReference type="GO" id="GO:0003677">
    <property type="term" value="F:DNA binding"/>
    <property type="evidence" value="ECO:0007669"/>
    <property type="project" value="UniProtKB-KW"/>
</dbReference>
<evidence type="ECO:0000313" key="5">
    <source>
        <dbReference type="EMBL" id="MCL7745721.1"/>
    </source>
</evidence>
<sequence>MELDERNKFASTRDYVYTILRENIISLKLEPGLNISEKEISDMLKVSRTPVREAFVKLVQDELLEVYPQRGSFVALIDLKHVEEARFIREHLERAAIELACSVFPPEYVQKLEFNFYIQKRCVEMKDYKKFFELDEEFHETISEGCGKKRIWNIIQQMNVHLNRVRMLSLTEEHNWDTILQQHEEMIHAIREKNAVKAKMIITEHLTLVNEDQGKLKERYPMYFK</sequence>
<protein>
    <submittedName>
        <fullName evidence="5">GntR family transcriptional regulator</fullName>
    </submittedName>
</protein>
<dbReference type="SMART" id="SM00895">
    <property type="entry name" value="FCD"/>
    <property type="match status" value="1"/>
</dbReference>
<accession>A0A9X2CQF2</accession>